<dbReference type="GO" id="GO:0005634">
    <property type="term" value="C:nucleus"/>
    <property type="evidence" value="ECO:0007669"/>
    <property type="project" value="UniProtKB-SubCell"/>
</dbReference>
<dbReference type="GO" id="GO:0001003">
    <property type="term" value="F:RNA polymerase III type 2 promoter sequence-specific DNA binding"/>
    <property type="evidence" value="ECO:0007669"/>
    <property type="project" value="TreeGrafter"/>
</dbReference>
<keyword evidence="9" id="KW-1185">Reference proteome</keyword>
<keyword evidence="3" id="KW-0804">Transcription</keyword>
<feature type="domain" description="Transcription factor IIIC subunit Tfc1/Sfc1 triple barrel" evidence="7">
    <location>
        <begin position="20"/>
        <end position="143"/>
    </location>
</feature>
<evidence type="ECO:0000259" key="6">
    <source>
        <dbReference type="Pfam" id="PF09734"/>
    </source>
</evidence>
<dbReference type="InterPro" id="IPR042536">
    <property type="entry name" value="TFIIIC_tauA_Sfc1"/>
</dbReference>
<organism evidence="8 9">
    <name type="scientific">Sphenostylis stenocarpa</name>
    <dbReference type="NCBI Taxonomy" id="92480"/>
    <lineage>
        <taxon>Eukaryota</taxon>
        <taxon>Viridiplantae</taxon>
        <taxon>Streptophyta</taxon>
        <taxon>Embryophyta</taxon>
        <taxon>Tracheophyta</taxon>
        <taxon>Spermatophyta</taxon>
        <taxon>Magnoliopsida</taxon>
        <taxon>eudicotyledons</taxon>
        <taxon>Gunneridae</taxon>
        <taxon>Pentapetalae</taxon>
        <taxon>rosids</taxon>
        <taxon>fabids</taxon>
        <taxon>Fabales</taxon>
        <taxon>Fabaceae</taxon>
        <taxon>Papilionoideae</taxon>
        <taxon>50 kb inversion clade</taxon>
        <taxon>NPAAA clade</taxon>
        <taxon>indigoferoid/millettioid clade</taxon>
        <taxon>Phaseoleae</taxon>
        <taxon>Sphenostylis</taxon>
    </lineage>
</organism>
<evidence type="ECO:0000256" key="5">
    <source>
        <dbReference type="SAM" id="MobiDB-lite"/>
    </source>
</evidence>
<proteinExistence type="predicted"/>
<comment type="subcellular location">
    <subcellularLocation>
        <location evidence="1">Nucleus</location>
    </subcellularLocation>
</comment>
<feature type="compositionally biased region" description="Acidic residues" evidence="5">
    <location>
        <begin position="556"/>
        <end position="565"/>
    </location>
</feature>
<feature type="region of interest" description="Disordered" evidence="5">
    <location>
        <begin position="442"/>
        <end position="483"/>
    </location>
</feature>
<dbReference type="Gene3D" id="3.30.200.160">
    <property type="entry name" value="TFIIIC, subcomplex tauA, subunit Sfc1, barrel domain"/>
    <property type="match status" value="1"/>
</dbReference>
<evidence type="ECO:0000313" key="9">
    <source>
        <dbReference type="Proteomes" id="UP001189624"/>
    </source>
</evidence>
<dbReference type="Pfam" id="PF09734">
    <property type="entry name" value="Tau95"/>
    <property type="match status" value="1"/>
</dbReference>
<gene>
    <name evidence="8" type="ORF">AYBTSS11_LOCUS4808</name>
</gene>
<dbReference type="GO" id="GO:0006384">
    <property type="term" value="P:transcription initiation at RNA polymerase III promoter"/>
    <property type="evidence" value="ECO:0007669"/>
    <property type="project" value="InterPro"/>
</dbReference>
<evidence type="ECO:0000256" key="2">
    <source>
        <dbReference type="ARBA" id="ARBA00023125"/>
    </source>
</evidence>
<protein>
    <recommendedName>
        <fullName evidence="10">General transcription factor 3C polypeptide 5</fullName>
    </recommendedName>
</protein>
<evidence type="ECO:0000259" key="7">
    <source>
        <dbReference type="Pfam" id="PF17682"/>
    </source>
</evidence>
<feature type="compositionally biased region" description="Acidic residues" evidence="5">
    <location>
        <begin position="453"/>
        <end position="483"/>
    </location>
</feature>
<evidence type="ECO:0000256" key="4">
    <source>
        <dbReference type="ARBA" id="ARBA00023242"/>
    </source>
</evidence>
<feature type="domain" description="Transcription factor IIIC subunit 5 HTH" evidence="6">
    <location>
        <begin position="182"/>
        <end position="324"/>
    </location>
</feature>
<dbReference type="Proteomes" id="UP001189624">
    <property type="component" value="Chromosome 2"/>
</dbReference>
<name>A0AA86S784_9FABA</name>
<keyword evidence="2" id="KW-0238">DNA-binding</keyword>
<dbReference type="GO" id="GO:0001002">
    <property type="term" value="F:RNA polymerase III type 1 promoter sequence-specific DNA binding"/>
    <property type="evidence" value="ECO:0007669"/>
    <property type="project" value="TreeGrafter"/>
</dbReference>
<accession>A0AA86S784</accession>
<dbReference type="InterPro" id="IPR041499">
    <property type="entry name" value="Tfc1/Sfc1_N"/>
</dbReference>
<feature type="region of interest" description="Disordered" evidence="5">
    <location>
        <begin position="540"/>
        <end position="565"/>
    </location>
</feature>
<dbReference type="AlphaFoldDB" id="A0AA86S784"/>
<feature type="compositionally biased region" description="Polar residues" evidence="5">
    <location>
        <begin position="96"/>
        <end position="110"/>
    </location>
</feature>
<dbReference type="GO" id="GO:0000127">
    <property type="term" value="C:transcription factor TFIIIC complex"/>
    <property type="evidence" value="ECO:0007669"/>
    <property type="project" value="InterPro"/>
</dbReference>
<dbReference type="FunFam" id="3.30.200.160:FF:000002">
    <property type="entry name" value="Transcription factor IIIC, subunit 5"/>
    <property type="match status" value="1"/>
</dbReference>
<sequence length="565" mass="65283">MGVIKDGTISGVVSEPRGFLVHYPAYPSSISRAVDTLGGIQGIVKARSSQSNRLEFRFRPEDPYSHPAFGELRPTNSLLLKISKRKSPCVHDVGEASSSSGVKNGEQENQPESERNQEESLCADIFARVSEAYFFDGMADYQHVIPVHADVARRKKRNWSELEEPHFDKGGFMDPDHEEVMIIVPPIFAPKDVPENLVLRPAAVPSSKKKQEEVVQDHFEIDTEMEPIPKKVNWEEYIPQGSDQWESQMVVSRMFDERPIWSKNSLTERLLNKGLSFSHGMLRRLLSRISYYFSSGPFLRFWIKKGYDPRKDPNSRIYQRIDYRVPVPLRGYCDANSANKSKHKWEDICAFRVFPYKFQTSLQFFDLVDDYIQSEIHKPPLRATCTFGTGWFSQHMINCIRQRLMVRFLSVFPKPGAENLLKAATLKFEKLKRESYRHAMKLDGEECQQSNTDLEEHEELDNGEDEEETAEGNDSEEEWEEELDLAGDIQMPLPPQFHQGSPNWHFRIPLQYSDMNIENISRTHLQELFGSFRPNEIDGAFGQANGSDEEYHIYEEDSEENYSDE</sequence>
<dbReference type="Gramene" id="rna-AYBTSS11_LOCUS4808">
    <property type="protein sequence ID" value="CAJ1930595.1"/>
    <property type="gene ID" value="gene-AYBTSS11_LOCUS4808"/>
</dbReference>
<dbReference type="InterPro" id="IPR040454">
    <property type="entry name" value="TF_IIIC_Tfc1/Sfc1"/>
</dbReference>
<dbReference type="Pfam" id="PF17682">
    <property type="entry name" value="Tau95_N"/>
    <property type="match status" value="1"/>
</dbReference>
<evidence type="ECO:0000256" key="3">
    <source>
        <dbReference type="ARBA" id="ARBA00023163"/>
    </source>
</evidence>
<dbReference type="EMBL" id="OY731399">
    <property type="protein sequence ID" value="CAJ1930595.1"/>
    <property type="molecule type" value="Genomic_DNA"/>
</dbReference>
<evidence type="ECO:0000313" key="8">
    <source>
        <dbReference type="EMBL" id="CAJ1930595.1"/>
    </source>
</evidence>
<reference evidence="8" key="1">
    <citation type="submission" date="2023-10" db="EMBL/GenBank/DDBJ databases">
        <authorList>
            <person name="Domelevo Entfellner J.-B."/>
        </authorList>
    </citation>
    <scope>NUCLEOTIDE SEQUENCE</scope>
</reference>
<dbReference type="PANTHER" id="PTHR13230:SF5">
    <property type="entry name" value="GENERAL TRANSCRIPTION FACTOR 3C POLYPEPTIDE 5"/>
    <property type="match status" value="1"/>
</dbReference>
<dbReference type="PANTHER" id="PTHR13230">
    <property type="entry name" value="GENERAL TRANSCRIPTION FACTOR IIIC, POLYPEPTIDE 5"/>
    <property type="match status" value="1"/>
</dbReference>
<dbReference type="InterPro" id="IPR019136">
    <property type="entry name" value="TF_IIIC_su-5_HTH"/>
</dbReference>
<evidence type="ECO:0000256" key="1">
    <source>
        <dbReference type="ARBA" id="ARBA00004123"/>
    </source>
</evidence>
<evidence type="ECO:0008006" key="10">
    <source>
        <dbReference type="Google" id="ProtNLM"/>
    </source>
</evidence>
<feature type="region of interest" description="Disordered" evidence="5">
    <location>
        <begin position="90"/>
        <end position="118"/>
    </location>
</feature>
<keyword evidence="4" id="KW-0539">Nucleus</keyword>